<dbReference type="InterPro" id="IPR036876">
    <property type="entry name" value="UVR_dom_sf"/>
</dbReference>
<dbReference type="AlphaFoldDB" id="A0A517XU58"/>
<evidence type="ECO:0000256" key="1">
    <source>
        <dbReference type="ARBA" id="ARBA00023236"/>
    </source>
</evidence>
<dbReference type="GO" id="GO:0006289">
    <property type="term" value="P:nucleotide-excision repair"/>
    <property type="evidence" value="ECO:0007669"/>
    <property type="project" value="InterPro"/>
</dbReference>
<proteinExistence type="predicted"/>
<dbReference type="SMART" id="SM00465">
    <property type="entry name" value="GIYc"/>
    <property type="match status" value="1"/>
</dbReference>
<keyword evidence="1" id="KW-0227">DNA damage</keyword>
<evidence type="ECO:0000313" key="5">
    <source>
        <dbReference type="Proteomes" id="UP000319576"/>
    </source>
</evidence>
<dbReference type="InterPro" id="IPR035901">
    <property type="entry name" value="GIY-YIG_endonuc_sf"/>
</dbReference>
<dbReference type="InterPro" id="IPR001943">
    <property type="entry name" value="UVR_dom"/>
</dbReference>
<dbReference type="Pfam" id="PF01541">
    <property type="entry name" value="GIY-YIG"/>
    <property type="match status" value="1"/>
</dbReference>
<dbReference type="EMBL" id="CP036273">
    <property type="protein sequence ID" value="QDU21048.1"/>
    <property type="molecule type" value="Genomic_DNA"/>
</dbReference>
<dbReference type="PANTHER" id="PTHR30562">
    <property type="entry name" value="UVRC/OXIDOREDUCTASE"/>
    <property type="match status" value="1"/>
</dbReference>
<name>A0A517XU58_9BACT</name>
<dbReference type="PROSITE" id="PS50151">
    <property type="entry name" value="UVR"/>
    <property type="match status" value="1"/>
</dbReference>
<dbReference type="Pfam" id="PF02151">
    <property type="entry name" value="UVR"/>
    <property type="match status" value="1"/>
</dbReference>
<evidence type="ECO:0000259" key="3">
    <source>
        <dbReference type="PROSITE" id="PS50164"/>
    </source>
</evidence>
<dbReference type="SUPFAM" id="SSF82771">
    <property type="entry name" value="GIY-YIG endonuclease"/>
    <property type="match status" value="1"/>
</dbReference>
<dbReference type="Proteomes" id="UP000319576">
    <property type="component" value="Chromosome"/>
</dbReference>
<dbReference type="GO" id="GO:0009432">
    <property type="term" value="P:SOS response"/>
    <property type="evidence" value="ECO:0007669"/>
    <property type="project" value="UniProtKB-KW"/>
</dbReference>
<dbReference type="OrthoDB" id="9803913at2"/>
<evidence type="ECO:0000259" key="2">
    <source>
        <dbReference type="PROSITE" id="PS50151"/>
    </source>
</evidence>
<evidence type="ECO:0000313" key="4">
    <source>
        <dbReference type="EMBL" id="QDU21048.1"/>
    </source>
</evidence>
<dbReference type="KEGG" id="uli:ETAA1_30120"/>
<dbReference type="InterPro" id="IPR000305">
    <property type="entry name" value="GIY-YIG_endonuc"/>
</dbReference>
<dbReference type="PANTHER" id="PTHR30562:SF1">
    <property type="entry name" value="UVRABC SYSTEM PROTEIN C"/>
    <property type="match status" value="1"/>
</dbReference>
<dbReference type="CDD" id="cd10434">
    <property type="entry name" value="GIY-YIG_UvrC_Cho"/>
    <property type="match status" value="1"/>
</dbReference>
<dbReference type="RefSeq" id="WP_145239645.1">
    <property type="nucleotide sequence ID" value="NZ_CP036273.1"/>
</dbReference>
<keyword evidence="5" id="KW-1185">Reference proteome</keyword>
<dbReference type="InterPro" id="IPR047296">
    <property type="entry name" value="GIY-YIG_UvrC_Cho"/>
</dbReference>
<feature type="domain" description="GIY-YIG" evidence="3">
    <location>
        <begin position="58"/>
        <end position="136"/>
    </location>
</feature>
<dbReference type="Gene3D" id="4.10.860.10">
    <property type="entry name" value="UVR domain"/>
    <property type="match status" value="1"/>
</dbReference>
<dbReference type="InterPro" id="IPR050066">
    <property type="entry name" value="UvrABC_protein_C"/>
</dbReference>
<gene>
    <name evidence="4" type="primary">uvrC_2</name>
    <name evidence="4" type="ORF">ETAA1_30120</name>
</gene>
<dbReference type="PROSITE" id="PS50164">
    <property type="entry name" value="GIY_YIG"/>
    <property type="match status" value="1"/>
</dbReference>
<keyword evidence="1" id="KW-0742">SOS response</keyword>
<sequence length="418" mass="45976">MSRKPQDGAKHPRLFAAGPADGFGPSLFRPADHTVVGRGVKASRPAKLLRGVKEHSPKLPGVYGWVDGRGRVIYIGKAKSLRCRLMSYFRAESRERKAGKIVEQARLLVWEEAADEFAALLRELELIQRLRPKFNVQGIPGQQRYHYLCLGKSPAPYLYVAGRPGKGTIVSFGPLVKRYHTTDAARRLNDWFKLRDCPETVPLGFADQRSLFTDDRGARCLRFELGTCLGPCHGSCARTDYATAVKAVRAFLDGRDRTLLEHLKQQMSAAAAGFEFERAGSIRDRLQALERLDNRLSLLRRARSRHSFVYPLAGPDGGERWYLIHRGQVRAVATAPACGVSRARVAELIRTTFAAAPPPDVLTGGAVDSVLLVSSWLRKYAAEKGKLLTAAEALRRCASGGVVVGDVGPAEDAERHAG</sequence>
<dbReference type="Gene3D" id="3.40.1440.10">
    <property type="entry name" value="GIY-YIG endonuclease"/>
    <property type="match status" value="1"/>
</dbReference>
<accession>A0A517XU58</accession>
<reference evidence="4 5" key="1">
    <citation type="submission" date="2019-02" db="EMBL/GenBank/DDBJ databases">
        <title>Deep-cultivation of Planctomycetes and their phenomic and genomic characterization uncovers novel biology.</title>
        <authorList>
            <person name="Wiegand S."/>
            <person name="Jogler M."/>
            <person name="Boedeker C."/>
            <person name="Pinto D."/>
            <person name="Vollmers J."/>
            <person name="Rivas-Marin E."/>
            <person name="Kohn T."/>
            <person name="Peeters S.H."/>
            <person name="Heuer A."/>
            <person name="Rast P."/>
            <person name="Oberbeckmann S."/>
            <person name="Bunk B."/>
            <person name="Jeske O."/>
            <person name="Meyerdierks A."/>
            <person name="Storesund J.E."/>
            <person name="Kallscheuer N."/>
            <person name="Luecker S."/>
            <person name="Lage O.M."/>
            <person name="Pohl T."/>
            <person name="Merkel B.J."/>
            <person name="Hornburger P."/>
            <person name="Mueller R.-W."/>
            <person name="Bruemmer F."/>
            <person name="Labrenz M."/>
            <person name="Spormann A.M."/>
            <person name="Op den Camp H."/>
            <person name="Overmann J."/>
            <person name="Amann R."/>
            <person name="Jetten M.S.M."/>
            <person name="Mascher T."/>
            <person name="Medema M.H."/>
            <person name="Devos D.P."/>
            <person name="Kaster A.-K."/>
            <person name="Ovreas L."/>
            <person name="Rohde M."/>
            <person name="Galperin M.Y."/>
            <person name="Jogler C."/>
        </authorList>
    </citation>
    <scope>NUCLEOTIDE SEQUENCE [LARGE SCALE GENOMIC DNA]</scope>
    <source>
        <strain evidence="4 5">ETA_A1</strain>
    </source>
</reference>
<dbReference type="SUPFAM" id="SSF46600">
    <property type="entry name" value="C-terminal UvrC-binding domain of UvrB"/>
    <property type="match status" value="1"/>
</dbReference>
<protein>
    <submittedName>
        <fullName evidence="4">UvrABC system protein C</fullName>
    </submittedName>
</protein>
<feature type="domain" description="UVR" evidence="2">
    <location>
        <begin position="257"/>
        <end position="292"/>
    </location>
</feature>
<dbReference type="GO" id="GO:0009380">
    <property type="term" value="C:excinuclease repair complex"/>
    <property type="evidence" value="ECO:0007669"/>
    <property type="project" value="TreeGrafter"/>
</dbReference>
<organism evidence="4 5">
    <name type="scientific">Urbifossiella limnaea</name>
    <dbReference type="NCBI Taxonomy" id="2528023"/>
    <lineage>
        <taxon>Bacteria</taxon>
        <taxon>Pseudomonadati</taxon>
        <taxon>Planctomycetota</taxon>
        <taxon>Planctomycetia</taxon>
        <taxon>Gemmatales</taxon>
        <taxon>Gemmataceae</taxon>
        <taxon>Urbifossiella</taxon>
    </lineage>
</organism>